<evidence type="ECO:0000313" key="2">
    <source>
        <dbReference type="EMBL" id="KAF9966237.1"/>
    </source>
</evidence>
<comment type="caution">
    <text evidence="2">The sequence shown here is derived from an EMBL/GenBank/DDBJ whole genome shotgun (WGS) entry which is preliminary data.</text>
</comment>
<feature type="compositionally biased region" description="Acidic residues" evidence="1">
    <location>
        <begin position="69"/>
        <end position="82"/>
    </location>
</feature>
<name>A0A9P6JAS0_9FUNG</name>
<feature type="compositionally biased region" description="Polar residues" evidence="1">
    <location>
        <begin position="18"/>
        <end position="39"/>
    </location>
</feature>
<dbReference type="OrthoDB" id="10579369at2759"/>
<protein>
    <submittedName>
        <fullName evidence="2">Uncharacterized protein</fullName>
    </submittedName>
</protein>
<proteinExistence type="predicted"/>
<dbReference type="Proteomes" id="UP000749646">
    <property type="component" value="Unassembled WGS sequence"/>
</dbReference>
<organism evidence="2 3">
    <name type="scientific">Modicella reniformis</name>
    <dbReference type="NCBI Taxonomy" id="1440133"/>
    <lineage>
        <taxon>Eukaryota</taxon>
        <taxon>Fungi</taxon>
        <taxon>Fungi incertae sedis</taxon>
        <taxon>Mucoromycota</taxon>
        <taxon>Mortierellomycotina</taxon>
        <taxon>Mortierellomycetes</taxon>
        <taxon>Mortierellales</taxon>
        <taxon>Mortierellaceae</taxon>
        <taxon>Modicella</taxon>
    </lineage>
</organism>
<gene>
    <name evidence="2" type="ORF">BGZ65_000452</name>
</gene>
<accession>A0A9P6JAS0</accession>
<keyword evidence="3" id="KW-1185">Reference proteome</keyword>
<evidence type="ECO:0000256" key="1">
    <source>
        <dbReference type="SAM" id="MobiDB-lite"/>
    </source>
</evidence>
<evidence type="ECO:0000313" key="3">
    <source>
        <dbReference type="Proteomes" id="UP000749646"/>
    </source>
</evidence>
<sequence>MTTACKALPPIKLPVKSKSGSPQRPGLSTRSTSMSSVPQITTAVRKSLFPAAINIPSPPLTPHLRYDQSGDDQEEHDHDDDDCIFSSRFRTKLDSDGISVLVPQSSSAPSAVSPIQLRSSSTGRTGFTFSTNLISPTQTKEDRESYDVFVNAMEEDYWKSVSTIRTTYFFDGIG</sequence>
<feature type="non-terminal residue" evidence="2">
    <location>
        <position position="174"/>
    </location>
</feature>
<feature type="region of interest" description="Disordered" evidence="1">
    <location>
        <begin position="1"/>
        <end position="39"/>
    </location>
</feature>
<dbReference type="AlphaFoldDB" id="A0A9P6JAS0"/>
<dbReference type="EMBL" id="JAAAHW010005801">
    <property type="protein sequence ID" value="KAF9966237.1"/>
    <property type="molecule type" value="Genomic_DNA"/>
</dbReference>
<feature type="region of interest" description="Disordered" evidence="1">
    <location>
        <begin position="53"/>
        <end position="82"/>
    </location>
</feature>
<reference evidence="2" key="1">
    <citation type="journal article" date="2020" name="Fungal Divers.">
        <title>Resolving the Mortierellaceae phylogeny through synthesis of multi-gene phylogenetics and phylogenomics.</title>
        <authorList>
            <person name="Vandepol N."/>
            <person name="Liber J."/>
            <person name="Desiro A."/>
            <person name="Na H."/>
            <person name="Kennedy M."/>
            <person name="Barry K."/>
            <person name="Grigoriev I.V."/>
            <person name="Miller A.N."/>
            <person name="O'Donnell K."/>
            <person name="Stajich J.E."/>
            <person name="Bonito G."/>
        </authorList>
    </citation>
    <scope>NUCLEOTIDE SEQUENCE</scope>
    <source>
        <strain evidence="2">MES-2147</strain>
    </source>
</reference>